<reference evidence="10 11" key="1">
    <citation type="submission" date="2015-10" db="EMBL/GenBank/DDBJ databases">
        <title>Erysipelothrix larvae sp. LV19 isolated from the larval gut of the rhinoceros beetle, Trypoxylus dichotomus.</title>
        <authorList>
            <person name="Lim S."/>
            <person name="Kim B.-C."/>
        </authorList>
    </citation>
    <scope>NUCLEOTIDE SEQUENCE [LARGE SCALE GENOMIC DNA]</scope>
    <source>
        <strain evidence="10 11">LV19</strain>
    </source>
</reference>
<dbReference type="GO" id="GO:0000027">
    <property type="term" value="P:ribosomal large subunit assembly"/>
    <property type="evidence" value="ECO:0007669"/>
    <property type="project" value="UniProtKB-UniRule"/>
</dbReference>
<comment type="function">
    <text evidence="6 8 9">Binds directly to 23S ribosomal RNA and is necessary for the in vitro assembly process of the 50S ribosomal subunit. It is not involved in the protein synthesizing functions of that subunit.</text>
</comment>
<dbReference type="RefSeq" id="WP_067631823.1">
    <property type="nucleotide sequence ID" value="NZ_CP013213.1"/>
</dbReference>
<keyword evidence="11" id="KW-1185">Reference proteome</keyword>
<evidence type="ECO:0000256" key="6">
    <source>
        <dbReference type="ARBA" id="ARBA00024775"/>
    </source>
</evidence>
<dbReference type="PROSITE" id="PS00937">
    <property type="entry name" value="RIBOSOMAL_L20"/>
    <property type="match status" value="1"/>
</dbReference>
<dbReference type="Gene3D" id="1.10.1900.20">
    <property type="entry name" value="Ribosomal protein L20"/>
    <property type="match status" value="1"/>
</dbReference>
<dbReference type="Pfam" id="PF00453">
    <property type="entry name" value="Ribosomal_L20"/>
    <property type="match status" value="1"/>
</dbReference>
<dbReference type="NCBIfam" id="TIGR01032">
    <property type="entry name" value="rplT_bact"/>
    <property type="match status" value="1"/>
</dbReference>
<keyword evidence="2 8" id="KW-0699">rRNA-binding</keyword>
<dbReference type="PANTHER" id="PTHR10986">
    <property type="entry name" value="39S RIBOSOMAL PROTEIN L20"/>
    <property type="match status" value="1"/>
</dbReference>
<dbReference type="GO" id="GO:0003735">
    <property type="term" value="F:structural constituent of ribosome"/>
    <property type="evidence" value="ECO:0007669"/>
    <property type="project" value="InterPro"/>
</dbReference>
<dbReference type="STRING" id="1514105.AOC36_04440"/>
<dbReference type="AlphaFoldDB" id="A0A0X8GZF6"/>
<dbReference type="Gene3D" id="6.10.160.10">
    <property type="match status" value="1"/>
</dbReference>
<dbReference type="InterPro" id="IPR049946">
    <property type="entry name" value="RIBOSOMAL_L20_CS"/>
</dbReference>
<dbReference type="KEGG" id="erl:AOC36_04440"/>
<evidence type="ECO:0000313" key="11">
    <source>
        <dbReference type="Proteomes" id="UP000063781"/>
    </source>
</evidence>
<dbReference type="FunFam" id="1.10.1900.20:FF:000001">
    <property type="entry name" value="50S ribosomal protein L20"/>
    <property type="match status" value="1"/>
</dbReference>
<dbReference type="GO" id="GO:0006412">
    <property type="term" value="P:translation"/>
    <property type="evidence" value="ECO:0007669"/>
    <property type="project" value="InterPro"/>
</dbReference>
<evidence type="ECO:0000256" key="4">
    <source>
        <dbReference type="ARBA" id="ARBA00022980"/>
    </source>
</evidence>
<evidence type="ECO:0000313" key="10">
    <source>
        <dbReference type="EMBL" id="AMC93246.1"/>
    </source>
</evidence>
<dbReference type="GO" id="GO:0005840">
    <property type="term" value="C:ribosome"/>
    <property type="evidence" value="ECO:0007669"/>
    <property type="project" value="UniProtKB-KW"/>
</dbReference>
<dbReference type="Proteomes" id="UP000063781">
    <property type="component" value="Chromosome"/>
</dbReference>
<organism evidence="10 11">
    <name type="scientific">Erysipelothrix larvae</name>
    <dbReference type="NCBI Taxonomy" id="1514105"/>
    <lineage>
        <taxon>Bacteria</taxon>
        <taxon>Bacillati</taxon>
        <taxon>Bacillota</taxon>
        <taxon>Erysipelotrichia</taxon>
        <taxon>Erysipelotrichales</taxon>
        <taxon>Erysipelotrichaceae</taxon>
        <taxon>Erysipelothrix</taxon>
    </lineage>
</organism>
<accession>A0A0X8GZF6</accession>
<sequence>MPRVKTSVASRARRKKTLKLAKGYFGSKHTLYRTANEQVMRSQRYAYRDRKQLKREMRKLWIARINAAARQNDTTYSNLMHGLKLAKIEINRKMLSEIAIHDPKGFATLVSKANKALDKE</sequence>
<evidence type="ECO:0000256" key="9">
    <source>
        <dbReference type="RuleBase" id="RU000560"/>
    </source>
</evidence>
<proteinExistence type="inferred from homology"/>
<gene>
    <name evidence="8" type="primary">rplT</name>
    <name evidence="10" type="ORF">AOC36_04440</name>
</gene>
<evidence type="ECO:0000256" key="5">
    <source>
        <dbReference type="ARBA" id="ARBA00023274"/>
    </source>
</evidence>
<dbReference type="SUPFAM" id="SSF74731">
    <property type="entry name" value="Ribosomal protein L20"/>
    <property type="match status" value="1"/>
</dbReference>
<dbReference type="InterPro" id="IPR035566">
    <property type="entry name" value="Ribosomal_protein_bL20_C"/>
</dbReference>
<dbReference type="PRINTS" id="PR00062">
    <property type="entry name" value="RIBOSOMALL20"/>
</dbReference>
<dbReference type="InterPro" id="IPR005813">
    <property type="entry name" value="Ribosomal_bL20"/>
</dbReference>
<dbReference type="HAMAP" id="MF_00382">
    <property type="entry name" value="Ribosomal_bL20"/>
    <property type="match status" value="1"/>
</dbReference>
<name>A0A0X8GZF6_9FIRM</name>
<dbReference type="OrthoDB" id="9808966at2"/>
<protein>
    <recommendedName>
        <fullName evidence="7 8">Large ribosomal subunit protein bL20</fullName>
    </recommendedName>
</protein>
<dbReference type="CDD" id="cd07026">
    <property type="entry name" value="Ribosomal_L20"/>
    <property type="match status" value="1"/>
</dbReference>
<evidence type="ECO:0000256" key="7">
    <source>
        <dbReference type="ARBA" id="ARBA00035172"/>
    </source>
</evidence>
<keyword evidence="4 8" id="KW-0689">Ribosomal protein</keyword>
<evidence type="ECO:0000256" key="8">
    <source>
        <dbReference type="HAMAP-Rule" id="MF_00382"/>
    </source>
</evidence>
<dbReference type="GO" id="GO:1990904">
    <property type="term" value="C:ribonucleoprotein complex"/>
    <property type="evidence" value="ECO:0007669"/>
    <property type="project" value="UniProtKB-KW"/>
</dbReference>
<keyword evidence="3 8" id="KW-0694">RNA-binding</keyword>
<comment type="similarity">
    <text evidence="1 8 9">Belongs to the bacterial ribosomal protein bL20 family.</text>
</comment>
<dbReference type="EMBL" id="CP013213">
    <property type="protein sequence ID" value="AMC93246.1"/>
    <property type="molecule type" value="Genomic_DNA"/>
</dbReference>
<dbReference type="GO" id="GO:0019843">
    <property type="term" value="F:rRNA binding"/>
    <property type="evidence" value="ECO:0007669"/>
    <property type="project" value="UniProtKB-UniRule"/>
</dbReference>
<evidence type="ECO:0000256" key="2">
    <source>
        <dbReference type="ARBA" id="ARBA00022730"/>
    </source>
</evidence>
<evidence type="ECO:0000256" key="3">
    <source>
        <dbReference type="ARBA" id="ARBA00022884"/>
    </source>
</evidence>
<keyword evidence="5 8" id="KW-0687">Ribonucleoprotein</keyword>
<evidence type="ECO:0000256" key="1">
    <source>
        <dbReference type="ARBA" id="ARBA00007698"/>
    </source>
</evidence>